<reference evidence="1 2" key="1">
    <citation type="submission" date="2021-06" db="EMBL/GenBank/DDBJ databases">
        <title>Caerostris extrusa draft genome.</title>
        <authorList>
            <person name="Kono N."/>
            <person name="Arakawa K."/>
        </authorList>
    </citation>
    <scope>NUCLEOTIDE SEQUENCE [LARGE SCALE GENOMIC DNA]</scope>
</reference>
<evidence type="ECO:0000313" key="2">
    <source>
        <dbReference type="Proteomes" id="UP001054945"/>
    </source>
</evidence>
<proteinExistence type="predicted"/>
<protein>
    <submittedName>
        <fullName evidence="1">Uncharacterized protein</fullName>
    </submittedName>
</protein>
<organism evidence="1 2">
    <name type="scientific">Caerostris extrusa</name>
    <name type="common">Bark spider</name>
    <name type="synonym">Caerostris bankana</name>
    <dbReference type="NCBI Taxonomy" id="172846"/>
    <lineage>
        <taxon>Eukaryota</taxon>
        <taxon>Metazoa</taxon>
        <taxon>Ecdysozoa</taxon>
        <taxon>Arthropoda</taxon>
        <taxon>Chelicerata</taxon>
        <taxon>Arachnida</taxon>
        <taxon>Araneae</taxon>
        <taxon>Araneomorphae</taxon>
        <taxon>Entelegynae</taxon>
        <taxon>Araneoidea</taxon>
        <taxon>Araneidae</taxon>
        <taxon>Caerostris</taxon>
    </lineage>
</organism>
<gene>
    <name evidence="1" type="ORF">CEXT_206641</name>
</gene>
<accession>A0AAV4MVH7</accession>
<name>A0AAV4MVH7_CAEEX</name>
<dbReference type="EMBL" id="BPLR01020198">
    <property type="protein sequence ID" value="GIX75783.1"/>
    <property type="molecule type" value="Genomic_DNA"/>
</dbReference>
<keyword evidence="2" id="KW-1185">Reference proteome</keyword>
<evidence type="ECO:0000313" key="1">
    <source>
        <dbReference type="EMBL" id="GIX75783.1"/>
    </source>
</evidence>
<sequence>MRVVSSEYQIAYGEAVSKINNGGPYVTLGHSCGLMANWLPWYKISDYRSETLKLPWKRKSAINCGCSDIIC</sequence>
<dbReference type="Proteomes" id="UP001054945">
    <property type="component" value="Unassembled WGS sequence"/>
</dbReference>
<comment type="caution">
    <text evidence="1">The sequence shown here is derived from an EMBL/GenBank/DDBJ whole genome shotgun (WGS) entry which is preliminary data.</text>
</comment>
<dbReference type="AlphaFoldDB" id="A0AAV4MVH7"/>